<dbReference type="Pfam" id="PF18545">
    <property type="entry name" value="HalOD1"/>
    <property type="match status" value="1"/>
</dbReference>
<comment type="caution">
    <text evidence="2">The sequence shown here is derived from an EMBL/GenBank/DDBJ whole genome shotgun (WGS) entry which is preliminary data.</text>
</comment>
<keyword evidence="3" id="KW-1185">Reference proteome</keyword>
<dbReference type="Proteomes" id="UP001254813">
    <property type="component" value="Unassembled WGS sequence"/>
</dbReference>
<dbReference type="InterPro" id="IPR040624">
    <property type="entry name" value="HalOD1"/>
</dbReference>
<proteinExistence type="predicted"/>
<evidence type="ECO:0000313" key="2">
    <source>
        <dbReference type="EMBL" id="MDS0294252.1"/>
    </source>
</evidence>
<dbReference type="RefSeq" id="WP_310928095.1">
    <property type="nucleotide sequence ID" value="NZ_JAMQOQ010000002.1"/>
</dbReference>
<sequence length="113" mass="12121">MSADTGDGDGPSVPFKTIDDFRYDDQMGMYRARYDAASAHELLVDIVLAVADIEGATTDDIDPAYRSIDADAFETLVRANAGEDLSAGPLTFPLGGHRVTVVAGEVTFERRPP</sequence>
<feature type="domain" description="Halobacterial output" evidence="1">
    <location>
        <begin position="41"/>
        <end position="107"/>
    </location>
</feature>
<dbReference type="EMBL" id="JAMQOQ010000002">
    <property type="protein sequence ID" value="MDS0294252.1"/>
    <property type="molecule type" value="Genomic_DNA"/>
</dbReference>
<evidence type="ECO:0000313" key="3">
    <source>
        <dbReference type="Proteomes" id="UP001254813"/>
    </source>
</evidence>
<evidence type="ECO:0000259" key="1">
    <source>
        <dbReference type="Pfam" id="PF18545"/>
    </source>
</evidence>
<organism evidence="2 3">
    <name type="scientific">Halogeometricum luteum</name>
    <dbReference type="NCBI Taxonomy" id="2950537"/>
    <lineage>
        <taxon>Archaea</taxon>
        <taxon>Methanobacteriati</taxon>
        <taxon>Methanobacteriota</taxon>
        <taxon>Stenosarchaea group</taxon>
        <taxon>Halobacteria</taxon>
        <taxon>Halobacteriales</taxon>
        <taxon>Haloferacaceae</taxon>
        <taxon>Halogeometricum</taxon>
    </lineage>
</organism>
<gene>
    <name evidence="2" type="ORF">NDI79_08715</name>
</gene>
<protein>
    <recommendedName>
        <fullName evidence="1">Halobacterial output domain-containing protein</fullName>
    </recommendedName>
</protein>
<reference evidence="2 3" key="1">
    <citation type="submission" date="2022-06" db="EMBL/GenBank/DDBJ databases">
        <title>Halogeometricum sp. a new haloarchaeum isolate from saline soil.</title>
        <authorList>
            <person name="Strakova D."/>
            <person name="Galisteo C."/>
            <person name="Sanchez-Porro C."/>
            <person name="Ventosa A."/>
        </authorList>
    </citation>
    <scope>NUCLEOTIDE SEQUENCE [LARGE SCALE GENOMIC DNA]</scope>
    <source>
        <strain evidence="3">S3BR25-2</strain>
    </source>
</reference>
<accession>A0ABU2G0D2</accession>
<name>A0ABU2G0D2_9EURY</name>